<dbReference type="NCBIfam" id="NF006689">
    <property type="entry name" value="PRK09237.1"/>
    <property type="match status" value="1"/>
</dbReference>
<feature type="site" description="Transition state stabilizer" evidence="3">
    <location>
        <position position="171"/>
    </location>
</feature>
<name>A0A1T4T9R2_9HYPH</name>
<dbReference type="PANTHER" id="PTHR42717">
    <property type="entry name" value="DIHYDROOROTASE-RELATED"/>
    <property type="match status" value="1"/>
</dbReference>
<dbReference type="InterPro" id="IPR011059">
    <property type="entry name" value="Metal-dep_hydrolase_composite"/>
</dbReference>
<dbReference type="PIRSF" id="PIRSF039004">
    <property type="entry name" value="ADE_EF_0837"/>
    <property type="match status" value="1"/>
</dbReference>
<organism evidence="4 5">
    <name type="scientific">Enhydrobacter aerosaccus</name>
    <dbReference type="NCBI Taxonomy" id="225324"/>
    <lineage>
        <taxon>Bacteria</taxon>
        <taxon>Pseudomonadati</taxon>
        <taxon>Pseudomonadota</taxon>
        <taxon>Alphaproteobacteria</taxon>
        <taxon>Hyphomicrobiales</taxon>
        <taxon>Enhydrobacter</taxon>
    </lineage>
</organism>
<dbReference type="EMBL" id="FUWJ01000014">
    <property type="protein sequence ID" value="SKA37117.1"/>
    <property type="molecule type" value="Genomic_DNA"/>
</dbReference>
<feature type="binding site" evidence="1">
    <location>
        <position position="225"/>
    </location>
    <ligand>
        <name>Zn(2+)</name>
        <dbReference type="ChEBI" id="CHEBI:29105"/>
        <label>2</label>
    </ligand>
</feature>
<evidence type="ECO:0000256" key="2">
    <source>
        <dbReference type="PIRSR" id="PIRSR039004-2"/>
    </source>
</evidence>
<feature type="binding site" evidence="1">
    <location>
        <position position="70"/>
    </location>
    <ligand>
        <name>Zn(2+)</name>
        <dbReference type="ChEBI" id="CHEBI:29105"/>
        <label>1</label>
    </ligand>
</feature>
<feature type="binding site" evidence="1">
    <location>
        <position position="285"/>
    </location>
    <ligand>
        <name>Zn(2+)</name>
        <dbReference type="ChEBI" id="CHEBI:29105"/>
        <label>1</label>
    </ligand>
</feature>
<sequence>MTNAKQERSMNDLVLKGGRVIDPSQGLDKVTDIAFAGGKVSAIGDGLAGKDVRDVSGKVVSPGLIDLHTHVYWGGTSLGVEAELLARTGGVTTFIDAGSAGPGNFHGFRRHVIEPSPVRILPYLNVSFAGIFAFSKAVMVGESGDMRLLDPREAVRVAREHKDLVLGIKVRVGKSASGDSGIVPLDIALDVAEETGLPLMAHLDAPPPSRHEVVSRLRKGDILTHCFRPFPNAPIRPDGRVREEILAARARGVIFDIGHGGGSFGFGTTRGMLAAGFLPDVISSDVHAISIEGPAFDLLTTMSKFLCLGVDLPTVIKLATGNAAMAIQRPDLGTLKPGSVGEATVIDLKVGSFDYADSIGERMMGDKRLLSAGVVLAGRWWHPS</sequence>
<evidence type="ECO:0000256" key="3">
    <source>
        <dbReference type="PIRSR" id="PIRSR039004-3"/>
    </source>
</evidence>
<accession>A0A1T4T9R2</accession>
<dbReference type="Gene3D" id="2.30.40.10">
    <property type="entry name" value="Urease, subunit C, domain 1"/>
    <property type="match status" value="1"/>
</dbReference>
<dbReference type="GO" id="GO:0046872">
    <property type="term" value="F:metal ion binding"/>
    <property type="evidence" value="ECO:0007669"/>
    <property type="project" value="UniProtKB-KW"/>
</dbReference>
<evidence type="ECO:0000313" key="5">
    <source>
        <dbReference type="Proteomes" id="UP000190092"/>
    </source>
</evidence>
<feature type="binding site" description="via carbamate group" evidence="1">
    <location>
        <position position="169"/>
    </location>
    <ligand>
        <name>Zn(2+)</name>
        <dbReference type="ChEBI" id="CHEBI:29105"/>
        <label>1</label>
    </ligand>
</feature>
<dbReference type="InterPro" id="IPR032466">
    <property type="entry name" value="Metal_Hydrolase"/>
</dbReference>
<dbReference type="AlphaFoldDB" id="A0A1T4T9R2"/>
<feature type="modified residue" description="N6-carboxylysine" evidence="2">
    <location>
        <position position="169"/>
    </location>
</feature>
<evidence type="ECO:0000313" key="4">
    <source>
        <dbReference type="EMBL" id="SKA37117.1"/>
    </source>
</evidence>
<feature type="binding site" evidence="1">
    <location>
        <position position="68"/>
    </location>
    <ligand>
        <name>Zn(2+)</name>
        <dbReference type="ChEBI" id="CHEBI:29105"/>
        <label>1</label>
    </ligand>
</feature>
<dbReference type="GO" id="GO:0019213">
    <property type="term" value="F:deacetylase activity"/>
    <property type="evidence" value="ECO:0007669"/>
    <property type="project" value="InterPro"/>
</dbReference>
<dbReference type="InterPro" id="IPR020043">
    <property type="entry name" value="Deacetylase_Atu3266-like"/>
</dbReference>
<protein>
    <submittedName>
        <fullName evidence="4">Dihydroorotase</fullName>
    </submittedName>
</protein>
<dbReference type="Gene3D" id="3.20.20.140">
    <property type="entry name" value="Metal-dependent hydrolases"/>
    <property type="match status" value="1"/>
</dbReference>
<dbReference type="PANTHER" id="PTHR42717:SF1">
    <property type="entry name" value="IMIDAZOLONEPROPIONASE AND RELATED AMIDOHYDROLASES"/>
    <property type="match status" value="1"/>
</dbReference>
<dbReference type="GO" id="GO:0016810">
    <property type="term" value="F:hydrolase activity, acting on carbon-nitrogen (but not peptide) bonds"/>
    <property type="evidence" value="ECO:0007669"/>
    <property type="project" value="InterPro"/>
</dbReference>
<keyword evidence="1" id="KW-0479">Metal-binding</keyword>
<gene>
    <name evidence="4" type="ORF">SAMN02745126_05888</name>
</gene>
<keyword evidence="1" id="KW-0862">Zinc</keyword>
<dbReference type="STRING" id="225324.SAMN02745126_05888"/>
<keyword evidence="5" id="KW-1185">Reference proteome</keyword>
<dbReference type="SUPFAM" id="SSF51556">
    <property type="entry name" value="Metallo-dependent hydrolases"/>
    <property type="match status" value="1"/>
</dbReference>
<feature type="binding site" description="via carbamate group" evidence="1">
    <location>
        <position position="169"/>
    </location>
    <ligand>
        <name>Zn(2+)</name>
        <dbReference type="ChEBI" id="CHEBI:29105"/>
        <label>2</label>
    </ligand>
</feature>
<proteinExistence type="predicted"/>
<dbReference type="SUPFAM" id="SSF51338">
    <property type="entry name" value="Composite domain of metallo-dependent hydrolases"/>
    <property type="match status" value="1"/>
</dbReference>
<feature type="binding site" evidence="1">
    <location>
        <position position="202"/>
    </location>
    <ligand>
        <name>Zn(2+)</name>
        <dbReference type="ChEBI" id="CHEBI:29105"/>
        <label>2</label>
    </ligand>
</feature>
<dbReference type="Proteomes" id="UP000190092">
    <property type="component" value="Unassembled WGS sequence"/>
</dbReference>
<reference evidence="5" key="1">
    <citation type="submission" date="2017-02" db="EMBL/GenBank/DDBJ databases">
        <authorList>
            <person name="Varghese N."/>
            <person name="Submissions S."/>
        </authorList>
    </citation>
    <scope>NUCLEOTIDE SEQUENCE [LARGE SCALE GENOMIC DNA]</scope>
    <source>
        <strain evidence="5">ATCC 27094</strain>
    </source>
</reference>
<evidence type="ECO:0000256" key="1">
    <source>
        <dbReference type="PIRSR" id="PIRSR039004-1"/>
    </source>
</evidence>